<accession>A0A9N8EI76</accession>
<feature type="transmembrane region" description="Helical" evidence="10">
    <location>
        <begin position="403"/>
        <end position="425"/>
    </location>
</feature>
<sequence>MQEGPLKTRLVLLLVCSAVSTVVGLLSDGAGLHHQQGHQDMSISHESTGHRYTTTSLPPPRRTLHQHHNGMDQTGLQLEEISHSSTSSQSSLSSTSTSNPLTFALVTKRCHNPFIDVIAEGCHDAAERLQSHCLYHCPPLYDPTGRLQVVLMEELLANHTAGVAPLAGIAVSAINASSLGNVIHRAWEHNIPVVTYDSHAPNTKRLAYIGTDNYFFGTQLAKVLKQVEPNEPGKFAIVSAGAPNLVEREQGVRDHLIKEGWVEVDSSPSDYNANSTLVVQQMHQFAETHADLKAIIPVMGAGMRAPHNQWRDFVKAYHGMLLVVGDAMPNQLELLDRHFCHGLVGQLPYDMGSLSLETLHSFATNPEYETDSFIGTNVLEHLLIPLTLPDHTVDHNLIGQLRFVGYTLFFLVAVMALSFSIWTAINRNARVVKVAQPKFLIMVALGVLIMSAAILPMGFDDNYQDGRAEEVGTNTNPESDDNAQGVAICMSPIWLLTVGFTICFSSLNAKIYRVTVLFESGTRFTRVKNNKGGALLLPLLALLVINCTILTTWTVLDPMHYVRFDEEGTDGWDRPISTFGKCHSDTTADFAVPLAIINGLVLLFANVVAYKARAINEEFAESKYIAMAMASMLQAAISGLPILMVVGQESPQAFYMVSVFMIFVMCSAILLLIFVPKLVLYEQFKRQPASVQRARIAKLIQQSTKS</sequence>
<dbReference type="AlphaFoldDB" id="A0A9N8EI76"/>
<keyword evidence="11" id="KW-0732">Signal</keyword>
<dbReference type="PANTHER" id="PTHR10519">
    <property type="entry name" value="GABA-B RECEPTOR"/>
    <property type="match status" value="1"/>
</dbReference>
<evidence type="ECO:0000256" key="3">
    <source>
        <dbReference type="ARBA" id="ARBA00022989"/>
    </source>
</evidence>
<keyword evidence="8" id="KW-0807">Transducer</keyword>
<feature type="region of interest" description="Disordered" evidence="9">
    <location>
        <begin position="33"/>
        <end position="68"/>
    </location>
</feature>
<feature type="transmembrane region" description="Helical" evidence="10">
    <location>
        <begin position="590"/>
        <end position="612"/>
    </location>
</feature>
<dbReference type="PROSITE" id="PS50259">
    <property type="entry name" value="G_PROTEIN_RECEP_F3_4"/>
    <property type="match status" value="1"/>
</dbReference>
<dbReference type="InterPro" id="IPR017978">
    <property type="entry name" value="GPCR_3_C"/>
</dbReference>
<feature type="compositionally biased region" description="Polar residues" evidence="9">
    <location>
        <begin position="38"/>
        <end position="52"/>
    </location>
</feature>
<keyword evidence="5 10" id="KW-0472">Membrane</keyword>
<feature type="transmembrane region" description="Helical" evidence="10">
    <location>
        <begin position="653"/>
        <end position="675"/>
    </location>
</feature>
<keyword evidence="4" id="KW-0297">G-protein coupled receptor</keyword>
<evidence type="ECO:0000256" key="2">
    <source>
        <dbReference type="ARBA" id="ARBA00022692"/>
    </source>
</evidence>
<protein>
    <submittedName>
        <fullName evidence="13">Acid type B receptor subunit 2</fullName>
    </submittedName>
</protein>
<dbReference type="SUPFAM" id="SSF53822">
    <property type="entry name" value="Periplasmic binding protein-like I"/>
    <property type="match status" value="1"/>
</dbReference>
<proteinExistence type="predicted"/>
<keyword evidence="3 10" id="KW-1133">Transmembrane helix</keyword>
<keyword evidence="6 13" id="KW-0675">Receptor</keyword>
<evidence type="ECO:0000256" key="8">
    <source>
        <dbReference type="ARBA" id="ARBA00023224"/>
    </source>
</evidence>
<evidence type="ECO:0000256" key="9">
    <source>
        <dbReference type="SAM" id="MobiDB-lite"/>
    </source>
</evidence>
<evidence type="ECO:0000256" key="7">
    <source>
        <dbReference type="ARBA" id="ARBA00023180"/>
    </source>
</evidence>
<dbReference type="InterPro" id="IPR028082">
    <property type="entry name" value="Peripla_BP_I"/>
</dbReference>
<feature type="transmembrane region" description="Helical" evidence="10">
    <location>
        <begin position="437"/>
        <end position="459"/>
    </location>
</feature>
<dbReference type="InterPro" id="IPR000337">
    <property type="entry name" value="GPCR_3"/>
</dbReference>
<gene>
    <name evidence="13" type="ORF">SEMRO_994_G229070.1</name>
</gene>
<keyword evidence="7" id="KW-0325">Glycoprotein</keyword>
<evidence type="ECO:0000259" key="12">
    <source>
        <dbReference type="PROSITE" id="PS50259"/>
    </source>
</evidence>
<dbReference type="Proteomes" id="UP001153069">
    <property type="component" value="Unassembled WGS sequence"/>
</dbReference>
<keyword evidence="14" id="KW-1185">Reference proteome</keyword>
<feature type="domain" description="G-protein coupled receptors family 3 profile" evidence="12">
    <location>
        <begin position="487"/>
        <end position="680"/>
    </location>
</feature>
<dbReference type="Gene3D" id="3.40.50.2300">
    <property type="match status" value="2"/>
</dbReference>
<dbReference type="Pfam" id="PF13407">
    <property type="entry name" value="Peripla_BP_4"/>
    <property type="match status" value="1"/>
</dbReference>
<dbReference type="EMBL" id="CAICTM010000992">
    <property type="protein sequence ID" value="CAB9519169.1"/>
    <property type="molecule type" value="Genomic_DNA"/>
</dbReference>
<comment type="caution">
    <text evidence="13">The sequence shown here is derived from an EMBL/GenBank/DDBJ whole genome shotgun (WGS) entry which is preliminary data.</text>
</comment>
<name>A0A9N8EI76_9STRA</name>
<dbReference type="PRINTS" id="PR00248">
    <property type="entry name" value="GPCRMGR"/>
</dbReference>
<comment type="subcellular location">
    <subcellularLocation>
        <location evidence="1">Membrane</location>
        <topology evidence="1">Multi-pass membrane protein</topology>
    </subcellularLocation>
</comment>
<evidence type="ECO:0000256" key="5">
    <source>
        <dbReference type="ARBA" id="ARBA00023136"/>
    </source>
</evidence>
<dbReference type="OrthoDB" id="48903at2759"/>
<evidence type="ECO:0000313" key="14">
    <source>
        <dbReference type="Proteomes" id="UP001153069"/>
    </source>
</evidence>
<feature type="transmembrane region" description="Helical" evidence="10">
    <location>
        <begin position="493"/>
        <end position="512"/>
    </location>
</feature>
<evidence type="ECO:0000256" key="1">
    <source>
        <dbReference type="ARBA" id="ARBA00004141"/>
    </source>
</evidence>
<feature type="chain" id="PRO_5040182713" evidence="11">
    <location>
        <begin position="25"/>
        <end position="706"/>
    </location>
</feature>
<dbReference type="PANTHER" id="PTHR10519:SF20">
    <property type="entry name" value="G-PROTEIN COUPLED RECEPTOR 156-RELATED"/>
    <property type="match status" value="1"/>
</dbReference>
<evidence type="ECO:0000313" key="13">
    <source>
        <dbReference type="EMBL" id="CAB9519169.1"/>
    </source>
</evidence>
<organism evidence="13 14">
    <name type="scientific">Seminavis robusta</name>
    <dbReference type="NCBI Taxonomy" id="568900"/>
    <lineage>
        <taxon>Eukaryota</taxon>
        <taxon>Sar</taxon>
        <taxon>Stramenopiles</taxon>
        <taxon>Ochrophyta</taxon>
        <taxon>Bacillariophyta</taxon>
        <taxon>Bacillariophyceae</taxon>
        <taxon>Bacillariophycidae</taxon>
        <taxon>Naviculales</taxon>
        <taxon>Naviculaceae</taxon>
        <taxon>Seminavis</taxon>
    </lineage>
</organism>
<keyword evidence="2 10" id="KW-0812">Transmembrane</keyword>
<feature type="transmembrane region" description="Helical" evidence="10">
    <location>
        <begin position="533"/>
        <end position="556"/>
    </location>
</feature>
<dbReference type="Pfam" id="PF00003">
    <property type="entry name" value="7tm_3"/>
    <property type="match status" value="1"/>
</dbReference>
<reference evidence="13" key="1">
    <citation type="submission" date="2020-06" db="EMBL/GenBank/DDBJ databases">
        <authorList>
            <consortium name="Plant Systems Biology data submission"/>
        </authorList>
    </citation>
    <scope>NUCLEOTIDE SEQUENCE</scope>
    <source>
        <strain evidence="13">D6</strain>
    </source>
</reference>
<dbReference type="CDD" id="cd15047">
    <property type="entry name" value="7tmC_GABA-B-like"/>
    <property type="match status" value="1"/>
</dbReference>
<dbReference type="InterPro" id="IPR025997">
    <property type="entry name" value="SBP_2_dom"/>
</dbReference>
<dbReference type="GO" id="GO:0038039">
    <property type="term" value="C:G protein-coupled receptor heterodimeric complex"/>
    <property type="evidence" value="ECO:0007669"/>
    <property type="project" value="TreeGrafter"/>
</dbReference>
<dbReference type="InterPro" id="IPR002455">
    <property type="entry name" value="GPCR3_GABA-B"/>
</dbReference>
<evidence type="ECO:0000256" key="11">
    <source>
        <dbReference type="SAM" id="SignalP"/>
    </source>
</evidence>
<evidence type="ECO:0000256" key="4">
    <source>
        <dbReference type="ARBA" id="ARBA00023040"/>
    </source>
</evidence>
<feature type="transmembrane region" description="Helical" evidence="10">
    <location>
        <begin position="624"/>
        <end position="647"/>
    </location>
</feature>
<dbReference type="GO" id="GO:0004965">
    <property type="term" value="F:G protein-coupled GABA receptor activity"/>
    <property type="evidence" value="ECO:0007669"/>
    <property type="project" value="InterPro"/>
</dbReference>
<evidence type="ECO:0000256" key="6">
    <source>
        <dbReference type="ARBA" id="ARBA00023170"/>
    </source>
</evidence>
<feature type="signal peptide" evidence="11">
    <location>
        <begin position="1"/>
        <end position="24"/>
    </location>
</feature>
<evidence type="ECO:0000256" key="10">
    <source>
        <dbReference type="SAM" id="Phobius"/>
    </source>
</evidence>